<dbReference type="Proteomes" id="UP000030689">
    <property type="component" value="Unassembled WGS sequence"/>
</dbReference>
<protein>
    <submittedName>
        <fullName evidence="2">Uncharacterized protein</fullName>
    </submittedName>
</protein>
<dbReference type="Gene3D" id="3.40.50.720">
    <property type="entry name" value="NAD(P)-binding Rossmann-like Domain"/>
    <property type="match status" value="1"/>
</dbReference>
<dbReference type="SUPFAM" id="SSF51735">
    <property type="entry name" value="NAD(P)-binding Rossmann-fold domains"/>
    <property type="match status" value="1"/>
</dbReference>
<dbReference type="InterPro" id="IPR036291">
    <property type="entry name" value="NAD(P)-bd_dom_sf"/>
</dbReference>
<dbReference type="Gramene" id="ESQ40165">
    <property type="protein sequence ID" value="ESQ40165"/>
    <property type="gene ID" value="EUTSA_v10013579mg"/>
</dbReference>
<keyword evidence="1" id="KW-0812">Transmembrane</keyword>
<sequence>MTHEPDVMCQLPLKTINAFTILFIFDNLNRLQDLAIYQLLYVHFFLYEAVINVGWSIRVVSHQYYIILSKHLFLFFFFCLFLSLSYWFLRGISVNIIKKEEANLGKMGLYSLITGRRGPSGFGSASTAEEVTQGIDATHLTAIITGGTGGIGMETARVMAKRGAHVVIGARNIGASENAKTEILRQNPNARVTLLHLDLSSFKSIKAFVRDFHALHLPLNLLINNAGVMFCPYQLSEDGIELQFATNHIGHFLLTNLLLDTMKSTAKTSGVEGRILNLSSIAHIYTYPEGIQFDSINDICSYSDKRAYGQSKLANILHANELSRQLQEEGVNITVNSVHPGLILTNLFQHTAVLMRFLKFFSFYLWKNIPQGAATTCYVALQPSLKGVTGKYFADCNEVTPSKLARDETLAEKLWDFSVKLIKSVSKQNYLGFEDTN</sequence>
<dbReference type="PANTHER" id="PTHR48476">
    <property type="entry name" value="SHORT-CHAIN DEHYDROGENASE TIC 32, CHLOROPLASTIC-LIKE"/>
    <property type="match status" value="1"/>
</dbReference>
<dbReference type="PRINTS" id="PR00081">
    <property type="entry name" value="GDHRDH"/>
</dbReference>
<dbReference type="EMBL" id="KI517464">
    <property type="protein sequence ID" value="ESQ40165.1"/>
    <property type="molecule type" value="Genomic_DNA"/>
</dbReference>
<keyword evidence="3" id="KW-1185">Reference proteome</keyword>
<reference evidence="2 3" key="1">
    <citation type="journal article" date="2013" name="Front. Plant Sci.">
        <title>The Reference Genome of the Halophytic Plant Eutrema salsugineum.</title>
        <authorList>
            <person name="Yang R."/>
            <person name="Jarvis D.E."/>
            <person name="Chen H."/>
            <person name="Beilstein M.A."/>
            <person name="Grimwood J."/>
            <person name="Jenkins J."/>
            <person name="Shu S."/>
            <person name="Prochnik S."/>
            <person name="Xin M."/>
            <person name="Ma C."/>
            <person name="Schmutz J."/>
            <person name="Wing R.A."/>
            <person name="Mitchell-Olds T."/>
            <person name="Schumaker K.S."/>
            <person name="Wang X."/>
        </authorList>
    </citation>
    <scope>NUCLEOTIDE SEQUENCE [LARGE SCALE GENOMIC DNA]</scope>
</reference>
<dbReference type="eggNOG" id="KOG1208">
    <property type="taxonomic scope" value="Eukaryota"/>
</dbReference>
<evidence type="ECO:0000256" key="1">
    <source>
        <dbReference type="SAM" id="Phobius"/>
    </source>
</evidence>
<evidence type="ECO:0000313" key="2">
    <source>
        <dbReference type="EMBL" id="ESQ40165.1"/>
    </source>
</evidence>
<gene>
    <name evidence="2" type="ORF">EUTSA_v10013579mg</name>
</gene>
<dbReference type="OMA" id="PPAEKYW"/>
<evidence type="ECO:0000313" key="3">
    <source>
        <dbReference type="Proteomes" id="UP000030689"/>
    </source>
</evidence>
<feature type="transmembrane region" description="Helical" evidence="1">
    <location>
        <begin position="35"/>
        <end position="60"/>
    </location>
</feature>
<dbReference type="GO" id="GO:0005783">
    <property type="term" value="C:endoplasmic reticulum"/>
    <property type="evidence" value="ECO:0007669"/>
    <property type="project" value="EnsemblPlants"/>
</dbReference>
<dbReference type="STRING" id="72664.V4KQG3"/>
<dbReference type="Pfam" id="PF00106">
    <property type="entry name" value="adh_short"/>
    <property type="match status" value="1"/>
</dbReference>
<dbReference type="InterPro" id="IPR055280">
    <property type="entry name" value="TIC32"/>
</dbReference>
<accession>V4KQG3</accession>
<organism evidence="2 3">
    <name type="scientific">Eutrema salsugineum</name>
    <name type="common">Saltwater cress</name>
    <name type="synonym">Sisymbrium salsugineum</name>
    <dbReference type="NCBI Taxonomy" id="72664"/>
    <lineage>
        <taxon>Eukaryota</taxon>
        <taxon>Viridiplantae</taxon>
        <taxon>Streptophyta</taxon>
        <taxon>Embryophyta</taxon>
        <taxon>Tracheophyta</taxon>
        <taxon>Spermatophyta</taxon>
        <taxon>Magnoliopsida</taxon>
        <taxon>eudicotyledons</taxon>
        <taxon>Gunneridae</taxon>
        <taxon>Pentapetalae</taxon>
        <taxon>rosids</taxon>
        <taxon>malvids</taxon>
        <taxon>Brassicales</taxon>
        <taxon>Brassicaceae</taxon>
        <taxon>Eutremeae</taxon>
        <taxon>Eutrema</taxon>
    </lineage>
</organism>
<dbReference type="CDD" id="cd05327">
    <property type="entry name" value="retinol-DH_like_SDR_c_like"/>
    <property type="match status" value="1"/>
</dbReference>
<proteinExistence type="predicted"/>
<keyword evidence="1" id="KW-0472">Membrane</keyword>
<dbReference type="AlphaFoldDB" id="V4KQG3"/>
<dbReference type="KEGG" id="eus:EUTSA_v10013579mg"/>
<dbReference type="PANTHER" id="PTHR48476:SF1">
    <property type="entry name" value="SHORT-CHAIN DEHYDROGENASE TIC 32, CHLOROPLASTIC-LIKE"/>
    <property type="match status" value="1"/>
</dbReference>
<name>V4KQG3_EUTSA</name>
<dbReference type="InterPro" id="IPR002347">
    <property type="entry name" value="SDR_fam"/>
</dbReference>
<feature type="transmembrane region" description="Helical" evidence="1">
    <location>
        <begin position="72"/>
        <end position="89"/>
    </location>
</feature>
<keyword evidence="1" id="KW-1133">Transmembrane helix</keyword>